<protein>
    <submittedName>
        <fullName evidence="1">Uncharacterized protein</fullName>
    </submittedName>
</protein>
<dbReference type="Proteomes" id="UP001202550">
    <property type="component" value="Unassembled WGS sequence"/>
</dbReference>
<proteinExistence type="predicted"/>
<evidence type="ECO:0000313" key="1">
    <source>
        <dbReference type="EMBL" id="MCL1628029.1"/>
    </source>
</evidence>
<accession>A0ABT0LZI7</accession>
<organism evidence="1 2">
    <name type="scientific">Roseinatronobacter domitianus</name>
    <dbReference type="NCBI Taxonomy" id="2940293"/>
    <lineage>
        <taxon>Bacteria</taxon>
        <taxon>Pseudomonadati</taxon>
        <taxon>Pseudomonadota</taxon>
        <taxon>Alphaproteobacteria</taxon>
        <taxon>Rhodobacterales</taxon>
        <taxon>Paracoccaceae</taxon>
        <taxon>Roseinatronobacter</taxon>
    </lineage>
</organism>
<dbReference type="RefSeq" id="WP_249056894.1">
    <property type="nucleotide sequence ID" value="NZ_JALZWP010000003.1"/>
</dbReference>
<sequence>MKLIRLNKSDGTWKSLEDQWAAECDGFGEDYESYAGASVSTLREECDDGEIDADTGVFSLQDETKKHHAACFLNSTLLKGYAGKVLRVRHLVLSPYYDFEELTEGDYAEVQAYFFNALLQCSEETLPSPHVKLHYRSPNDRQFFAALAMQLRFAGQSWKVDSKGMWLHLSKV</sequence>
<gene>
    <name evidence="1" type="ORF">M3N55_04740</name>
</gene>
<name>A0ABT0LZI7_9RHOB</name>
<keyword evidence="2" id="KW-1185">Reference proteome</keyword>
<reference evidence="1 2" key="1">
    <citation type="submission" date="2022-05" db="EMBL/GenBank/DDBJ databases">
        <title>Seasonal and diel survey of microbial diversity of the Tyrrhenian coast.</title>
        <authorList>
            <person name="Gattoni G."/>
            <person name="Corral P."/>
        </authorList>
    </citation>
    <scope>NUCLEOTIDE SEQUENCE [LARGE SCALE GENOMIC DNA]</scope>
    <source>
        <strain evidence="1 2">V10</strain>
    </source>
</reference>
<comment type="caution">
    <text evidence="1">The sequence shown here is derived from an EMBL/GenBank/DDBJ whole genome shotgun (WGS) entry which is preliminary data.</text>
</comment>
<dbReference type="EMBL" id="JALZWP010000003">
    <property type="protein sequence ID" value="MCL1628029.1"/>
    <property type="molecule type" value="Genomic_DNA"/>
</dbReference>
<evidence type="ECO:0000313" key="2">
    <source>
        <dbReference type="Proteomes" id="UP001202550"/>
    </source>
</evidence>